<keyword evidence="6" id="KW-1185">Reference proteome</keyword>
<comment type="caution">
    <text evidence="5">The sequence shown here is derived from an EMBL/GenBank/DDBJ whole genome shotgun (WGS) entry which is preliminary data.</text>
</comment>
<accession>A0A922P1Z1</accession>
<reference evidence="5 6" key="1">
    <citation type="submission" date="2014-06" db="EMBL/GenBank/DDBJ databases">
        <title>Rhizobium pelagicum/R2-400B4.</title>
        <authorList>
            <person name="Kimes N.E."/>
            <person name="Lopez-Perez M."/>
        </authorList>
    </citation>
    <scope>NUCLEOTIDE SEQUENCE [LARGE SCALE GENOMIC DNA]</scope>
    <source>
        <strain evidence="5 6">R2-400B4</strain>
    </source>
</reference>
<dbReference type="Proteomes" id="UP000052167">
    <property type="component" value="Unassembled WGS sequence"/>
</dbReference>
<name>A0A922P1Z1_9HYPH</name>
<dbReference type="InterPro" id="IPR013658">
    <property type="entry name" value="SGL"/>
</dbReference>
<evidence type="ECO:0000313" key="6">
    <source>
        <dbReference type="Proteomes" id="UP000052167"/>
    </source>
</evidence>
<feature type="active site" description="Proton donor/acceptor" evidence="2">
    <location>
        <position position="201"/>
    </location>
</feature>
<gene>
    <name evidence="5" type="ORF">GV68_01135</name>
</gene>
<dbReference type="GO" id="GO:0005509">
    <property type="term" value="F:calcium ion binding"/>
    <property type="evidence" value="ECO:0007669"/>
    <property type="project" value="TreeGrafter"/>
</dbReference>
<dbReference type="EMBL" id="JOKJ01000001">
    <property type="protein sequence ID" value="KEQ10912.1"/>
    <property type="molecule type" value="Genomic_DNA"/>
</dbReference>
<evidence type="ECO:0000256" key="3">
    <source>
        <dbReference type="PIRSR" id="PIRSR605511-2"/>
    </source>
</evidence>
<keyword evidence="3" id="KW-0479">Metal-binding</keyword>
<organism evidence="5 6">
    <name type="scientific">Pseudorhizobium pelagicum</name>
    <dbReference type="NCBI Taxonomy" id="1509405"/>
    <lineage>
        <taxon>Bacteria</taxon>
        <taxon>Pseudomonadati</taxon>
        <taxon>Pseudomonadota</taxon>
        <taxon>Alphaproteobacteria</taxon>
        <taxon>Hyphomicrobiales</taxon>
        <taxon>Rhizobiaceae</taxon>
        <taxon>Rhizobium/Agrobacterium group</taxon>
        <taxon>Pseudorhizobium</taxon>
    </lineage>
</organism>
<dbReference type="AlphaFoldDB" id="A0A922P1Z1"/>
<evidence type="ECO:0000313" key="5">
    <source>
        <dbReference type="EMBL" id="KEQ10912.1"/>
    </source>
</evidence>
<sequence length="294" mass="31512">MSATPFAGHVLSSTVCELGEGPSYEVETDTLWWFDILGRTLHELHLASREQQAHPLPVMASVVARIDDEKQLLATESGLFIRNRVDGTLSLYCELEPGRRSNRSNDGRIHPSGSLWIGTMGKGAEDGAGAIYHVAQGQVTKLFGDISIPNSICFSADGRNGHFVDTRVNRLMRVALDPATGLPTGPASVLVDTSNRPGGMDGSVCDTNGNIWNARWGEGQLDCYSADGVHLSAHALPAKRTTCPAFFGPDLDTLAITSAWEGLSAAEREEDQHAGQLFGLAVEARGIAEAAFRL</sequence>
<feature type="binding site" evidence="3">
    <location>
        <position position="103"/>
    </location>
    <ligand>
        <name>substrate</name>
    </ligand>
</feature>
<proteinExistence type="inferred from homology"/>
<comment type="cofactor">
    <cofactor evidence="3">
        <name>Zn(2+)</name>
        <dbReference type="ChEBI" id="CHEBI:29105"/>
    </cofactor>
    <text evidence="3">Binds 1 divalent metal cation per subunit.</text>
</comment>
<dbReference type="InterPro" id="IPR005511">
    <property type="entry name" value="SMP-30"/>
</dbReference>
<protein>
    <submittedName>
        <fullName evidence="5">Gluconolaconase</fullName>
    </submittedName>
</protein>
<dbReference type="SUPFAM" id="SSF63829">
    <property type="entry name" value="Calcium-dependent phosphotriesterase"/>
    <property type="match status" value="1"/>
</dbReference>
<dbReference type="InterPro" id="IPR011042">
    <property type="entry name" value="6-blade_b-propeller_TolB-like"/>
</dbReference>
<feature type="binding site" evidence="3">
    <location>
        <position position="105"/>
    </location>
    <ligand>
        <name>substrate</name>
    </ligand>
</feature>
<feature type="binding site" evidence="3">
    <location>
        <position position="201"/>
    </location>
    <ligand>
        <name>a divalent metal cation</name>
        <dbReference type="ChEBI" id="CHEBI:60240"/>
    </ligand>
</feature>
<keyword evidence="3" id="KW-0862">Zinc</keyword>
<dbReference type="PANTHER" id="PTHR10907:SF47">
    <property type="entry name" value="REGUCALCIN"/>
    <property type="match status" value="1"/>
</dbReference>
<dbReference type="Gene3D" id="2.120.10.30">
    <property type="entry name" value="TolB, C-terminal domain"/>
    <property type="match status" value="1"/>
</dbReference>
<dbReference type="GO" id="GO:0019853">
    <property type="term" value="P:L-ascorbic acid biosynthetic process"/>
    <property type="evidence" value="ECO:0007669"/>
    <property type="project" value="TreeGrafter"/>
</dbReference>
<feature type="binding site" evidence="3">
    <location>
        <position position="150"/>
    </location>
    <ligand>
        <name>a divalent metal cation</name>
        <dbReference type="ChEBI" id="CHEBI:60240"/>
    </ligand>
</feature>
<evidence type="ECO:0000259" key="4">
    <source>
        <dbReference type="Pfam" id="PF08450"/>
    </source>
</evidence>
<dbReference type="RefSeq" id="WP_037161195.1">
    <property type="nucleotide sequence ID" value="NZ_CAJXID010000006.1"/>
</dbReference>
<evidence type="ECO:0000256" key="1">
    <source>
        <dbReference type="ARBA" id="ARBA00008853"/>
    </source>
</evidence>
<dbReference type="PRINTS" id="PR01790">
    <property type="entry name" value="SMP30FAMILY"/>
</dbReference>
<dbReference type="GO" id="GO:0004341">
    <property type="term" value="F:gluconolactonase activity"/>
    <property type="evidence" value="ECO:0007669"/>
    <property type="project" value="TreeGrafter"/>
</dbReference>
<dbReference type="Pfam" id="PF08450">
    <property type="entry name" value="SGL"/>
    <property type="match status" value="1"/>
</dbReference>
<feature type="domain" description="SMP-30/Gluconolactonase/LRE-like region" evidence="4">
    <location>
        <begin position="18"/>
        <end position="259"/>
    </location>
</feature>
<comment type="similarity">
    <text evidence="1">Belongs to the SMP-30/CGR1 family.</text>
</comment>
<feature type="binding site" evidence="3">
    <location>
        <position position="20"/>
    </location>
    <ligand>
        <name>a divalent metal cation</name>
        <dbReference type="ChEBI" id="CHEBI:60240"/>
    </ligand>
</feature>
<dbReference type="OrthoDB" id="2633250at2"/>
<dbReference type="PANTHER" id="PTHR10907">
    <property type="entry name" value="REGUCALCIN"/>
    <property type="match status" value="1"/>
</dbReference>
<evidence type="ECO:0000256" key="2">
    <source>
        <dbReference type="PIRSR" id="PIRSR605511-1"/>
    </source>
</evidence>